<evidence type="ECO:0000256" key="5">
    <source>
        <dbReference type="ARBA" id="ARBA00022989"/>
    </source>
</evidence>
<feature type="domain" description="ABC transmembrane type-1" evidence="9">
    <location>
        <begin position="40"/>
        <end position="332"/>
    </location>
</feature>
<feature type="transmembrane region" description="Helical" evidence="7">
    <location>
        <begin position="275"/>
        <end position="293"/>
    </location>
</feature>
<dbReference type="InterPro" id="IPR039421">
    <property type="entry name" value="Type_1_exporter"/>
</dbReference>
<sequence length="1367" mass="150385">MSHSSCTDSDGGEDGEPVRIQTSWKSLFNFTSRKHLPILITGSLFALCAGCVTPVLAVLLGNVFEAFTTFGAGQSDAGTLRSTIATNCLGMVGLGAAGWFLNGAYFMIFVAFGEFQASSIRGKVFVELLRRDIEWFEAQREGSGAFLSGIQAHISDLQMATSQPLGLLLQYGCRSVASLILALVISWKLSLVTLAGIPIFSSIIAYLSTKIKPSLTAQQAELTHVSKIANNAIASIDTVKCLNGQTFELRNFASRIEQSAIHYLRQARLNSTQIALIRWMMFGMFVQGFWYGSYLARTENLSSGDVITTFWACTTAAQSIEQVLPQVIVMEKGKLASVILKRMMGERAKDAIGSEVNGKVFPKLCVGDIEVNNVSFSYPSQPETCVLNPSTFFFPAGETTFVIGKSGSGKSTLNQLLMRFYLPTSGDILIDGHAINSLDITWIRNNVTLLEQKSVLFNDSVRQNILLGRKDRDSVPKRDIEDSIKLSMLQNTIEGLPRGIDTSVGPGGSFLSGGQRQRVAIARARLRDTPILILDEPTSALDPTNRVAVMNSLRRWRKGKTTIIITHEMSQIQEDDFVYILEHGSIKHSGFRHELKNRDGCQSYFPLSVKSGDEKSDSANFQGDENSSLSRSVVGSVRMPKRVHHQRKSSWAQHHIPPGFRSSTFEIATRRYSVDGNSSTESLTQNEIASSAFQLRFSRSVPDLTSPFSPDSEEPDQGIEMVDLKSKTTEWHNPMHSLSPEKVQRISHIQGKHHRDKRRQSMQIASGNDKQFSLAKIMGTIIPNLTPKQRLVLLAGILSALGHASATPVFSYCLSQLIGTFYAGKDSARLASKWSLAVLGVSLGDGISSFFMHYFLEFCAEAWMDTLRINAFERVLDQPKAWFEEDGNGSFRIASYLDQNGEDMRNLLGRFAGFFIVAAAIMVLAVLWSLAVCWKLTLVALSCGPFIYAVTRGFEATNGRWERKCNEANRVASDIFTETFSEIRTVRSLTLETYFYSKQISALTACLKVGLKRALYTGLLFGMVESTVMFASALIFYFGAVLAASEFTVDDVVKVFSLLLFSIGYAAQILSWIPQINTSREIATRLLQLAHLPTFGSHEHRGSMTVSTLTPIKLEDIYFRYPSRPDTLVLKYVSLKISQNSCTAIVGRSGSGKSTIASLLLALYESPESRSAYPTVTMGGEDIQHLHVPTLRSQIAIVSQQPTIFPGSIHANISYGIESDSPLASMDSVRNAAKAAGIDDFIMSLPRGYWTVIGDGGIGLSGGQKQRVVIARALLRHPQILILDEATSSLDPSGAEIVRQTVQELVFARQDLTVIIITHARAMIEIADHVIVLDQGVVVEDGPYDVLSQKVGGKLYELMNNPEEIGN</sequence>
<keyword evidence="3" id="KW-0547">Nucleotide-binding</keyword>
<dbReference type="FunFam" id="3.40.50.300:FF:003218">
    <property type="entry name" value="ABC a-pheromone efflux pump AtrD"/>
    <property type="match status" value="1"/>
</dbReference>
<feature type="transmembrane region" description="Helical" evidence="7">
    <location>
        <begin position="791"/>
        <end position="814"/>
    </location>
</feature>
<comment type="caution">
    <text evidence="10">The sequence shown here is derived from an EMBL/GenBank/DDBJ whole genome shotgun (WGS) entry which is preliminary data.</text>
</comment>
<evidence type="ECO:0008006" key="12">
    <source>
        <dbReference type="Google" id="ProtNLM"/>
    </source>
</evidence>
<reference evidence="10" key="1">
    <citation type="submission" date="2022-11" db="EMBL/GenBank/DDBJ databases">
        <authorList>
            <person name="Petersen C."/>
        </authorList>
    </citation>
    <scope>NUCLEOTIDE SEQUENCE</scope>
    <source>
        <strain evidence="10">IBT 30069</strain>
    </source>
</reference>
<gene>
    <name evidence="10" type="ORF">N7456_004696</name>
</gene>
<dbReference type="OrthoDB" id="6500128at2759"/>
<dbReference type="PROSITE" id="PS50929">
    <property type="entry name" value="ABC_TM1F"/>
    <property type="match status" value="2"/>
</dbReference>
<feature type="domain" description="ABC transmembrane type-1" evidence="9">
    <location>
        <begin position="794"/>
        <end position="1078"/>
    </location>
</feature>
<dbReference type="InterPro" id="IPR036640">
    <property type="entry name" value="ABC1_TM_sf"/>
</dbReference>
<dbReference type="Proteomes" id="UP001149165">
    <property type="component" value="Unassembled WGS sequence"/>
</dbReference>
<evidence type="ECO:0000256" key="4">
    <source>
        <dbReference type="ARBA" id="ARBA00022840"/>
    </source>
</evidence>
<dbReference type="GO" id="GO:0005524">
    <property type="term" value="F:ATP binding"/>
    <property type="evidence" value="ECO:0007669"/>
    <property type="project" value="UniProtKB-KW"/>
</dbReference>
<feature type="transmembrane region" description="Helical" evidence="7">
    <location>
        <begin position="1018"/>
        <end position="1043"/>
    </location>
</feature>
<accession>A0A9W9FX51</accession>
<dbReference type="SUPFAM" id="SSF90123">
    <property type="entry name" value="ABC transporter transmembrane region"/>
    <property type="match status" value="2"/>
</dbReference>
<dbReference type="CDD" id="cd18577">
    <property type="entry name" value="ABC_6TM_Pgp_ABCB1_D1_like"/>
    <property type="match status" value="1"/>
</dbReference>
<keyword evidence="6 7" id="KW-0472">Membrane</keyword>
<feature type="transmembrane region" description="Helical" evidence="7">
    <location>
        <begin position="834"/>
        <end position="856"/>
    </location>
</feature>
<organism evidence="10 11">
    <name type="scientific">Penicillium angulare</name>
    <dbReference type="NCBI Taxonomy" id="116970"/>
    <lineage>
        <taxon>Eukaryota</taxon>
        <taxon>Fungi</taxon>
        <taxon>Dikarya</taxon>
        <taxon>Ascomycota</taxon>
        <taxon>Pezizomycotina</taxon>
        <taxon>Eurotiomycetes</taxon>
        <taxon>Eurotiomycetidae</taxon>
        <taxon>Eurotiales</taxon>
        <taxon>Aspergillaceae</taxon>
        <taxon>Penicillium</taxon>
    </lineage>
</organism>
<dbReference type="PANTHER" id="PTHR43394">
    <property type="entry name" value="ATP-DEPENDENT PERMEASE MDL1, MITOCHONDRIAL"/>
    <property type="match status" value="1"/>
</dbReference>
<dbReference type="Pfam" id="PF00664">
    <property type="entry name" value="ABC_membrane"/>
    <property type="match status" value="2"/>
</dbReference>
<dbReference type="Gene3D" id="3.40.50.300">
    <property type="entry name" value="P-loop containing nucleotide triphosphate hydrolases"/>
    <property type="match status" value="2"/>
</dbReference>
<keyword evidence="4" id="KW-0067">ATP-binding</keyword>
<evidence type="ECO:0000313" key="11">
    <source>
        <dbReference type="Proteomes" id="UP001149165"/>
    </source>
</evidence>
<dbReference type="GO" id="GO:0005743">
    <property type="term" value="C:mitochondrial inner membrane"/>
    <property type="evidence" value="ECO:0007669"/>
    <property type="project" value="TreeGrafter"/>
</dbReference>
<dbReference type="GO" id="GO:0015421">
    <property type="term" value="F:ABC-type oligopeptide transporter activity"/>
    <property type="evidence" value="ECO:0007669"/>
    <property type="project" value="TreeGrafter"/>
</dbReference>
<name>A0A9W9FX51_9EURO</name>
<dbReference type="GO" id="GO:0016887">
    <property type="term" value="F:ATP hydrolysis activity"/>
    <property type="evidence" value="ECO:0007669"/>
    <property type="project" value="InterPro"/>
</dbReference>
<evidence type="ECO:0000259" key="8">
    <source>
        <dbReference type="PROSITE" id="PS50893"/>
    </source>
</evidence>
<dbReference type="InterPro" id="IPR017871">
    <property type="entry name" value="ABC_transporter-like_CS"/>
</dbReference>
<feature type="transmembrane region" description="Helical" evidence="7">
    <location>
        <begin position="1055"/>
        <end position="1073"/>
    </location>
</feature>
<evidence type="ECO:0000313" key="10">
    <source>
        <dbReference type="EMBL" id="KAJ5108021.1"/>
    </source>
</evidence>
<dbReference type="FunFam" id="3.40.50.300:FF:001471">
    <property type="entry name" value="P-loop containing nucleoside triphosphate hydrolase protein"/>
    <property type="match status" value="1"/>
</dbReference>
<feature type="transmembrane region" description="Helical" evidence="7">
    <location>
        <begin position="911"/>
        <end position="934"/>
    </location>
</feature>
<dbReference type="SUPFAM" id="SSF52540">
    <property type="entry name" value="P-loop containing nucleoside triphosphate hydrolases"/>
    <property type="match status" value="2"/>
</dbReference>
<dbReference type="SMART" id="SM00382">
    <property type="entry name" value="AAA"/>
    <property type="match status" value="2"/>
</dbReference>
<evidence type="ECO:0000256" key="1">
    <source>
        <dbReference type="ARBA" id="ARBA00004141"/>
    </source>
</evidence>
<feature type="domain" description="ABC transporter" evidence="8">
    <location>
        <begin position="1112"/>
        <end position="1360"/>
    </location>
</feature>
<comment type="subcellular location">
    <subcellularLocation>
        <location evidence="1">Membrane</location>
        <topology evidence="1">Multi-pass membrane protein</topology>
    </subcellularLocation>
</comment>
<evidence type="ECO:0000259" key="9">
    <source>
        <dbReference type="PROSITE" id="PS50929"/>
    </source>
</evidence>
<dbReference type="EMBL" id="JAPQKH010000003">
    <property type="protein sequence ID" value="KAJ5108021.1"/>
    <property type="molecule type" value="Genomic_DNA"/>
</dbReference>
<evidence type="ECO:0000256" key="7">
    <source>
        <dbReference type="SAM" id="Phobius"/>
    </source>
</evidence>
<dbReference type="Pfam" id="PF00005">
    <property type="entry name" value="ABC_tran"/>
    <property type="match status" value="2"/>
</dbReference>
<keyword evidence="11" id="KW-1185">Reference proteome</keyword>
<dbReference type="CDD" id="cd18578">
    <property type="entry name" value="ABC_6TM_Pgp_ABCB1_D2_like"/>
    <property type="match status" value="1"/>
</dbReference>
<dbReference type="PANTHER" id="PTHR43394:SF15">
    <property type="entry name" value="ALPHA-FACTOR-TRANSPORTING ATPASE"/>
    <property type="match status" value="1"/>
</dbReference>
<feature type="transmembrane region" description="Helical" evidence="7">
    <location>
        <begin position="38"/>
        <end position="64"/>
    </location>
</feature>
<dbReference type="InterPro" id="IPR011527">
    <property type="entry name" value="ABC1_TM_dom"/>
</dbReference>
<feature type="domain" description="ABC transporter" evidence="8">
    <location>
        <begin position="369"/>
        <end position="608"/>
    </location>
</feature>
<proteinExistence type="predicted"/>
<dbReference type="PROSITE" id="PS00211">
    <property type="entry name" value="ABC_TRANSPORTER_1"/>
    <property type="match status" value="1"/>
</dbReference>
<keyword evidence="2 7" id="KW-0812">Transmembrane</keyword>
<feature type="transmembrane region" description="Helical" evidence="7">
    <location>
        <begin position="84"/>
        <end position="112"/>
    </location>
</feature>
<dbReference type="PROSITE" id="PS50893">
    <property type="entry name" value="ABC_TRANSPORTER_2"/>
    <property type="match status" value="2"/>
</dbReference>
<evidence type="ECO:0000256" key="2">
    <source>
        <dbReference type="ARBA" id="ARBA00022692"/>
    </source>
</evidence>
<keyword evidence="5 7" id="KW-1133">Transmembrane helix</keyword>
<dbReference type="GO" id="GO:0090374">
    <property type="term" value="P:oligopeptide export from mitochondrion"/>
    <property type="evidence" value="ECO:0007669"/>
    <property type="project" value="TreeGrafter"/>
</dbReference>
<protein>
    <recommendedName>
        <fullName evidence="12">ABC a-pheromone efflux pump AtrD</fullName>
    </recommendedName>
</protein>
<evidence type="ECO:0000256" key="6">
    <source>
        <dbReference type="ARBA" id="ARBA00023136"/>
    </source>
</evidence>
<dbReference type="InterPro" id="IPR003593">
    <property type="entry name" value="AAA+_ATPase"/>
</dbReference>
<evidence type="ECO:0000256" key="3">
    <source>
        <dbReference type="ARBA" id="ARBA00022741"/>
    </source>
</evidence>
<dbReference type="InterPro" id="IPR003439">
    <property type="entry name" value="ABC_transporter-like_ATP-bd"/>
</dbReference>
<dbReference type="Gene3D" id="1.20.1560.10">
    <property type="entry name" value="ABC transporter type 1, transmembrane domain"/>
    <property type="match status" value="2"/>
</dbReference>
<dbReference type="InterPro" id="IPR027417">
    <property type="entry name" value="P-loop_NTPase"/>
</dbReference>
<reference evidence="10" key="2">
    <citation type="journal article" date="2023" name="IMA Fungus">
        <title>Comparative genomic study of the Penicillium genus elucidates a diverse pangenome and 15 lateral gene transfer events.</title>
        <authorList>
            <person name="Petersen C."/>
            <person name="Sorensen T."/>
            <person name="Nielsen M.R."/>
            <person name="Sondergaard T.E."/>
            <person name="Sorensen J.L."/>
            <person name="Fitzpatrick D.A."/>
            <person name="Frisvad J.C."/>
            <person name="Nielsen K.L."/>
        </authorList>
    </citation>
    <scope>NUCLEOTIDE SEQUENCE</scope>
    <source>
        <strain evidence="10">IBT 30069</strain>
    </source>
</reference>